<dbReference type="Pfam" id="PF13416">
    <property type="entry name" value="SBP_bac_8"/>
    <property type="match status" value="1"/>
</dbReference>
<dbReference type="Proteomes" id="UP000006238">
    <property type="component" value="Unassembled WGS sequence"/>
</dbReference>
<organism evidence="6 7">
    <name type="scientific">Eshraghiella crossota DSM 2876</name>
    <dbReference type="NCBI Taxonomy" id="511680"/>
    <lineage>
        <taxon>Bacteria</taxon>
        <taxon>Bacillati</taxon>
        <taxon>Bacillota</taxon>
        <taxon>Clostridia</taxon>
        <taxon>Lachnospirales</taxon>
        <taxon>Lachnospiraceae</taxon>
        <taxon>Eshraghiella</taxon>
    </lineage>
</organism>
<evidence type="ECO:0000313" key="6">
    <source>
        <dbReference type="EMBL" id="EFF69715.1"/>
    </source>
</evidence>
<dbReference type="STRING" id="45851.BHV86_06870"/>
<dbReference type="EMBL" id="ABWN01000017">
    <property type="protein sequence ID" value="EFF69715.1"/>
    <property type="molecule type" value="Genomic_DNA"/>
</dbReference>
<dbReference type="eggNOG" id="COG2182">
    <property type="taxonomic scope" value="Bacteria"/>
</dbReference>
<dbReference type="RefSeq" id="WP_005600903.1">
    <property type="nucleotide sequence ID" value="NZ_GG663519.1"/>
</dbReference>
<dbReference type="GO" id="GO:0055052">
    <property type="term" value="C:ATP-binding cassette (ABC) transporter complex, substrate-binding subunit-containing"/>
    <property type="evidence" value="ECO:0007669"/>
    <property type="project" value="TreeGrafter"/>
</dbReference>
<dbReference type="PROSITE" id="PS51257">
    <property type="entry name" value="PROKAR_LIPOPROTEIN"/>
    <property type="match status" value="1"/>
</dbReference>
<feature type="compositionally biased region" description="Basic and acidic residues" evidence="4">
    <location>
        <begin position="25"/>
        <end position="56"/>
    </location>
</feature>
<evidence type="ECO:0000256" key="5">
    <source>
        <dbReference type="SAM" id="SignalP"/>
    </source>
</evidence>
<keyword evidence="3 5" id="KW-0732">Signal</keyword>
<keyword evidence="7" id="KW-1185">Reference proteome</keyword>
<keyword evidence="2" id="KW-0813">Transport</keyword>
<dbReference type="SUPFAM" id="SSF53850">
    <property type="entry name" value="Periplasmic binding protein-like II"/>
    <property type="match status" value="1"/>
</dbReference>
<dbReference type="GeneID" id="98918593"/>
<dbReference type="GO" id="GO:0042956">
    <property type="term" value="P:maltodextrin transmembrane transport"/>
    <property type="evidence" value="ECO:0007669"/>
    <property type="project" value="TreeGrafter"/>
</dbReference>
<evidence type="ECO:0000256" key="2">
    <source>
        <dbReference type="ARBA" id="ARBA00022448"/>
    </source>
</evidence>
<reference evidence="6 7" key="1">
    <citation type="submission" date="2010-02" db="EMBL/GenBank/DDBJ databases">
        <authorList>
            <person name="Weinstock G."/>
            <person name="Sodergren E."/>
            <person name="Clifton S."/>
            <person name="Fulton L."/>
            <person name="Fulton B."/>
            <person name="Courtney L."/>
            <person name="Fronick C."/>
            <person name="Harrison M."/>
            <person name="Strong C."/>
            <person name="Farmer C."/>
            <person name="Delahaunty K."/>
            <person name="Markovic C."/>
            <person name="Hall O."/>
            <person name="Minx P."/>
            <person name="Tomlinson C."/>
            <person name="Mitreva M."/>
            <person name="Nelson J."/>
            <person name="Hou S."/>
            <person name="Wollam A."/>
            <person name="Pepin K.H."/>
            <person name="Johnson M."/>
            <person name="Bhonagiri V."/>
            <person name="Zhang X."/>
            <person name="Suruliraj S."/>
            <person name="Warren W."/>
            <person name="Chinwalla A."/>
            <person name="Mardis E.R."/>
            <person name="Wilson R.K."/>
        </authorList>
    </citation>
    <scope>NUCLEOTIDE SEQUENCE [LARGE SCALE GENOMIC DNA]</scope>
    <source>
        <strain evidence="6 7">DSM 2876</strain>
    </source>
</reference>
<dbReference type="PANTHER" id="PTHR30061:SF50">
    <property type="entry name" value="MALTOSE_MALTODEXTRIN-BINDING PERIPLASMIC PROTEIN"/>
    <property type="match status" value="1"/>
</dbReference>
<feature type="signal peptide" evidence="5">
    <location>
        <begin position="1"/>
        <end position="17"/>
    </location>
</feature>
<dbReference type="PANTHER" id="PTHR30061">
    <property type="entry name" value="MALTOSE-BINDING PERIPLASMIC PROTEIN"/>
    <property type="match status" value="1"/>
</dbReference>
<protein>
    <submittedName>
        <fullName evidence="6">ABC transporter, solute-binding protein</fullName>
    </submittedName>
</protein>
<evidence type="ECO:0000256" key="4">
    <source>
        <dbReference type="SAM" id="MobiDB-lite"/>
    </source>
</evidence>
<dbReference type="CDD" id="cd13655">
    <property type="entry name" value="PBP2_oligosaccharide_1"/>
    <property type="match status" value="1"/>
</dbReference>
<comment type="similarity">
    <text evidence="1">Belongs to the bacterial solute-binding protein 1 family.</text>
</comment>
<dbReference type="HOGENOM" id="CLU_031285_17_3_9"/>
<dbReference type="InterPro" id="IPR006059">
    <property type="entry name" value="SBP"/>
</dbReference>
<dbReference type="AlphaFoldDB" id="D4RW98"/>
<evidence type="ECO:0000256" key="1">
    <source>
        <dbReference type="ARBA" id="ARBA00008520"/>
    </source>
</evidence>
<sequence>MKFKKVAALLLAGVMCAATVVGCGKSDDSKTDSKTTPKADESKASEEAKTTAEDEKLSATITVWSPAEDQDEKNGNWLKTRCDAFNAAHPNWDLTFKYSVCGEDNAAANVTKDASAAADVYMFANDQLQKFIDGGAISRLGGDVEAYIRDTNSEAMVNTVTVGDAVYGVPYTANTWFMYYDKRVFTEDDVKNLDKMLEVAGSKNKKVSFKLTDGWYIGAFYAGNGCTFFGDGTDESAGIDFEGEKATAVTNYLIDLTDNPAYMTDDSGSGLAGLKDGSVAALFSGSWDLSAVEEALGKENVGVAQAPTYKLGDKEIQMKPFTGSKAVAVNKTSPNQKVATQLALWLANEDSQKTRYESRGIIPCNTKLLDTLKDDKLVAAQNGPSIMQPFVSKMNAYWEPAKAMGQQITSDACTHDNAEEKTVEMNTAFNKEAL</sequence>
<feature type="chain" id="PRO_5039154883" evidence="5">
    <location>
        <begin position="18"/>
        <end position="434"/>
    </location>
</feature>
<proteinExistence type="inferred from homology"/>
<comment type="caution">
    <text evidence="6">The sequence shown here is derived from an EMBL/GenBank/DDBJ whole genome shotgun (WGS) entry which is preliminary data.</text>
</comment>
<dbReference type="GO" id="GO:1901982">
    <property type="term" value="F:maltose binding"/>
    <property type="evidence" value="ECO:0007669"/>
    <property type="project" value="TreeGrafter"/>
</dbReference>
<accession>D4RW98</accession>
<gene>
    <name evidence="6" type="ORF">BUTYVIB_00229</name>
</gene>
<evidence type="ECO:0000313" key="7">
    <source>
        <dbReference type="Proteomes" id="UP000006238"/>
    </source>
</evidence>
<dbReference type="GO" id="GO:0015768">
    <property type="term" value="P:maltose transport"/>
    <property type="evidence" value="ECO:0007669"/>
    <property type="project" value="TreeGrafter"/>
</dbReference>
<evidence type="ECO:0000256" key="3">
    <source>
        <dbReference type="ARBA" id="ARBA00022729"/>
    </source>
</evidence>
<feature type="region of interest" description="Disordered" evidence="4">
    <location>
        <begin position="24"/>
        <end position="56"/>
    </location>
</feature>
<dbReference type="Gene3D" id="3.40.190.10">
    <property type="entry name" value="Periplasmic binding protein-like II"/>
    <property type="match status" value="2"/>
</dbReference>
<name>D4RW98_9FIRM</name>